<accession>A0ABN9WAX9</accession>
<evidence type="ECO:0000313" key="2">
    <source>
        <dbReference type="Proteomes" id="UP001189429"/>
    </source>
</evidence>
<dbReference type="Proteomes" id="UP001189429">
    <property type="component" value="Unassembled WGS sequence"/>
</dbReference>
<evidence type="ECO:0000313" key="1">
    <source>
        <dbReference type="EMBL" id="CAK0881941.1"/>
    </source>
</evidence>
<name>A0ABN9WAX9_9DINO</name>
<keyword evidence="2" id="KW-1185">Reference proteome</keyword>
<sequence length="261" mass="28659">MAAEPGRSQDNAASPTEQGVAKLAAARRTVTESRGTLKLANGSDIAKQLTGVADALNAKALDSETRTYNWAFEQQVLAEARAKVREKLQESADAVDSAAAVIVAIQNEGKPKRRSTSSSSCWAPRGVLRISEVESKASSLEIRLRDVPVSDRASESLAEWRLTLSPLFAHVEPSMTRHKVRNGRLSVKLVKTRKWIMEEGRQILAARSSWSVCSTTFWLRCALCPSTAVHRVLTVVSVKGERQGATFTPRRSRTERSTYLP</sequence>
<comment type="caution">
    <text evidence="1">The sequence shown here is derived from an EMBL/GenBank/DDBJ whole genome shotgun (WGS) entry which is preliminary data.</text>
</comment>
<organism evidence="1 2">
    <name type="scientific">Prorocentrum cordatum</name>
    <dbReference type="NCBI Taxonomy" id="2364126"/>
    <lineage>
        <taxon>Eukaryota</taxon>
        <taxon>Sar</taxon>
        <taxon>Alveolata</taxon>
        <taxon>Dinophyceae</taxon>
        <taxon>Prorocentrales</taxon>
        <taxon>Prorocentraceae</taxon>
        <taxon>Prorocentrum</taxon>
    </lineage>
</organism>
<reference evidence="1" key="1">
    <citation type="submission" date="2023-10" db="EMBL/GenBank/DDBJ databases">
        <authorList>
            <person name="Chen Y."/>
            <person name="Shah S."/>
            <person name="Dougan E. K."/>
            <person name="Thang M."/>
            <person name="Chan C."/>
        </authorList>
    </citation>
    <scope>NUCLEOTIDE SEQUENCE [LARGE SCALE GENOMIC DNA]</scope>
</reference>
<protein>
    <submittedName>
        <fullName evidence="1">Uncharacterized protein</fullName>
    </submittedName>
</protein>
<gene>
    <name evidence="1" type="ORF">PCOR1329_LOCUS64629</name>
</gene>
<proteinExistence type="predicted"/>
<dbReference type="EMBL" id="CAUYUJ010018248">
    <property type="protein sequence ID" value="CAK0881941.1"/>
    <property type="molecule type" value="Genomic_DNA"/>
</dbReference>